<feature type="transmembrane region" description="Helical" evidence="1">
    <location>
        <begin position="218"/>
        <end position="238"/>
    </location>
</feature>
<evidence type="ECO:0000313" key="3">
    <source>
        <dbReference type="Proteomes" id="UP000027222"/>
    </source>
</evidence>
<evidence type="ECO:0000256" key="1">
    <source>
        <dbReference type="SAM" id="Phobius"/>
    </source>
</evidence>
<feature type="transmembrane region" description="Helical" evidence="1">
    <location>
        <begin position="578"/>
        <end position="598"/>
    </location>
</feature>
<name>A0A067TQK0_GALM3</name>
<dbReference type="EMBL" id="KL142370">
    <property type="protein sequence ID" value="KDR82209.1"/>
    <property type="molecule type" value="Genomic_DNA"/>
</dbReference>
<feature type="transmembrane region" description="Helical" evidence="1">
    <location>
        <begin position="423"/>
        <end position="447"/>
    </location>
</feature>
<dbReference type="STRING" id="685588.A0A067TQK0"/>
<keyword evidence="1" id="KW-0472">Membrane</keyword>
<reference evidence="3" key="1">
    <citation type="journal article" date="2014" name="Proc. Natl. Acad. Sci. U.S.A.">
        <title>Extensive sampling of basidiomycete genomes demonstrates inadequacy of the white-rot/brown-rot paradigm for wood decay fungi.</title>
        <authorList>
            <person name="Riley R."/>
            <person name="Salamov A.A."/>
            <person name="Brown D.W."/>
            <person name="Nagy L.G."/>
            <person name="Floudas D."/>
            <person name="Held B.W."/>
            <person name="Levasseur A."/>
            <person name="Lombard V."/>
            <person name="Morin E."/>
            <person name="Otillar R."/>
            <person name="Lindquist E.A."/>
            <person name="Sun H."/>
            <person name="LaButti K.M."/>
            <person name="Schmutz J."/>
            <person name="Jabbour D."/>
            <person name="Luo H."/>
            <person name="Baker S.E."/>
            <person name="Pisabarro A.G."/>
            <person name="Walton J.D."/>
            <person name="Blanchette R.A."/>
            <person name="Henrissat B."/>
            <person name="Martin F."/>
            <person name="Cullen D."/>
            <person name="Hibbett D.S."/>
            <person name="Grigoriev I.V."/>
        </authorList>
    </citation>
    <scope>NUCLEOTIDE SEQUENCE [LARGE SCALE GENOMIC DNA]</scope>
    <source>
        <strain evidence="3">CBS 339.88</strain>
    </source>
</reference>
<dbReference type="HOGENOM" id="CLU_015738_0_0_1"/>
<accession>A0A067TQK0</accession>
<feature type="transmembrane region" description="Helical" evidence="1">
    <location>
        <begin position="509"/>
        <end position="534"/>
    </location>
</feature>
<dbReference type="AlphaFoldDB" id="A0A067TQK0"/>
<evidence type="ECO:0000313" key="2">
    <source>
        <dbReference type="EMBL" id="KDR82209.1"/>
    </source>
</evidence>
<feature type="transmembrane region" description="Helical" evidence="1">
    <location>
        <begin position="250"/>
        <end position="269"/>
    </location>
</feature>
<organism evidence="2 3">
    <name type="scientific">Galerina marginata (strain CBS 339.88)</name>
    <dbReference type="NCBI Taxonomy" id="685588"/>
    <lineage>
        <taxon>Eukaryota</taxon>
        <taxon>Fungi</taxon>
        <taxon>Dikarya</taxon>
        <taxon>Basidiomycota</taxon>
        <taxon>Agaricomycotina</taxon>
        <taxon>Agaricomycetes</taxon>
        <taxon>Agaricomycetidae</taxon>
        <taxon>Agaricales</taxon>
        <taxon>Agaricineae</taxon>
        <taxon>Strophariaceae</taxon>
        <taxon>Galerina</taxon>
    </lineage>
</organism>
<dbReference type="Proteomes" id="UP000027222">
    <property type="component" value="Unassembled WGS sequence"/>
</dbReference>
<protein>
    <submittedName>
        <fullName evidence="2">Uncharacterized protein</fullName>
    </submittedName>
</protein>
<proteinExistence type="predicted"/>
<keyword evidence="1" id="KW-0812">Transmembrane</keyword>
<keyword evidence="3" id="KW-1185">Reference proteome</keyword>
<sequence>MSFVLYSSLSPSNSLPLTMWRVRVTATIFVVVFALGANAVDFEQCLNTINNITIDGKTDNHGHPLPPSSSNATAITYDLCLSQCGSGSEPFDRSVFSEQLSAWVIPWLALISQLPFGMNDDLDNLNTVYLTLGSPTLAAYSLALTALNGRWIVDVFADYKYPNVREAVQALSSLQQSPLQINLDDARLASLIVLRQNQTFWKKLVEGLNYTQTWSKSAVANMLWVVVAYGFTVADYVLQDAQATLNTNGGSIGSLWLWLLPVVLGWLQLSPKCDSIQLIKAVNDANPLAFVATSDSLIPEKAGTKSEKHAISLRLSRNNDLRIDERSTAPIYNYARFLPWVYTVMVVSGMFHNAYERNRNHEPVSDTQWEDPCLEEDSQATAEQVESYCDSRQRPESEYTPWSPPPRLIGKWGLDKKAVSRMVMASSLALMLQWGTTGGAVVIVWFTPTVGLGCRSAAYIAYGVVSTLVWMMLLLSSILTYYATETADTSSIPYASNTIRLERRRRYRFAGSVSIFLRRFGKVLAALNAVWILVLGPIQFSGLFDRCFCNSSVFSLRKNAYNVIILTLDDAVNMRNSWIAGCCLAGLSTIFYIGYITLRANPRLPEARSESQT</sequence>
<feature type="transmembrane region" description="Helical" evidence="1">
    <location>
        <begin position="459"/>
        <end position="482"/>
    </location>
</feature>
<dbReference type="OrthoDB" id="5392263at2759"/>
<gene>
    <name evidence="2" type="ORF">GALMADRAFT_135575</name>
</gene>
<keyword evidence="1" id="KW-1133">Transmembrane helix</keyword>